<dbReference type="HOGENOM" id="CLU_1283995_0_0_1"/>
<evidence type="ECO:0000313" key="1">
    <source>
        <dbReference type="EMBL" id="KIJ26792.1"/>
    </source>
</evidence>
<organism evidence="1 2">
    <name type="scientific">Sphaerobolus stellatus (strain SS14)</name>
    <dbReference type="NCBI Taxonomy" id="990650"/>
    <lineage>
        <taxon>Eukaryota</taxon>
        <taxon>Fungi</taxon>
        <taxon>Dikarya</taxon>
        <taxon>Basidiomycota</taxon>
        <taxon>Agaricomycotina</taxon>
        <taxon>Agaricomycetes</taxon>
        <taxon>Phallomycetidae</taxon>
        <taxon>Geastrales</taxon>
        <taxon>Sphaerobolaceae</taxon>
        <taxon>Sphaerobolus</taxon>
    </lineage>
</organism>
<evidence type="ECO:0000313" key="2">
    <source>
        <dbReference type="Proteomes" id="UP000054279"/>
    </source>
</evidence>
<dbReference type="Gene3D" id="3.40.50.1820">
    <property type="entry name" value="alpha/beta hydrolase"/>
    <property type="match status" value="1"/>
</dbReference>
<gene>
    <name evidence="1" type="ORF">M422DRAFT_272136</name>
</gene>
<reference evidence="1 2" key="1">
    <citation type="submission" date="2014-06" db="EMBL/GenBank/DDBJ databases">
        <title>Evolutionary Origins and Diversification of the Mycorrhizal Mutualists.</title>
        <authorList>
            <consortium name="DOE Joint Genome Institute"/>
            <consortium name="Mycorrhizal Genomics Consortium"/>
            <person name="Kohler A."/>
            <person name="Kuo A."/>
            <person name="Nagy L.G."/>
            <person name="Floudas D."/>
            <person name="Copeland A."/>
            <person name="Barry K.W."/>
            <person name="Cichocki N."/>
            <person name="Veneault-Fourrey C."/>
            <person name="LaButti K."/>
            <person name="Lindquist E.A."/>
            <person name="Lipzen A."/>
            <person name="Lundell T."/>
            <person name="Morin E."/>
            <person name="Murat C."/>
            <person name="Riley R."/>
            <person name="Ohm R."/>
            <person name="Sun H."/>
            <person name="Tunlid A."/>
            <person name="Henrissat B."/>
            <person name="Grigoriev I.V."/>
            <person name="Hibbett D.S."/>
            <person name="Martin F."/>
        </authorList>
    </citation>
    <scope>NUCLEOTIDE SEQUENCE [LARGE SCALE GENOMIC DNA]</scope>
    <source>
        <strain evidence="1 2">SS14</strain>
    </source>
</reference>
<name>A0A0C9UCC7_SPHS4</name>
<dbReference type="OrthoDB" id="190201at2759"/>
<accession>A0A0C9UCC7</accession>
<keyword evidence="2" id="KW-1185">Reference proteome</keyword>
<dbReference type="AlphaFoldDB" id="A0A0C9UCC7"/>
<dbReference type="InterPro" id="IPR029058">
    <property type="entry name" value="AB_hydrolase_fold"/>
</dbReference>
<proteinExistence type="predicted"/>
<dbReference type="EMBL" id="KN837357">
    <property type="protein sequence ID" value="KIJ26792.1"/>
    <property type="molecule type" value="Genomic_DNA"/>
</dbReference>
<sequence>MSSGVSGDFAIDLVSKYGLPVIVYDQIGNGKSTHVREKTGDGSFWTEELFCDELDITCSSTSGPKMVTAYLDSLGDTLTKHEEAETTDNKEYEEATQYFYDLHVIRLKPIPEEIQGTFASIPEDPTVYTTSPRPRRAAASRPSKILQLKKITTAAAKPMIVSAPKRKATVKASTVLVRGKVLETLSKNHGLQISALTTQASGVNKEKLRVEKLLR</sequence>
<dbReference type="Proteomes" id="UP000054279">
    <property type="component" value="Unassembled WGS sequence"/>
</dbReference>
<protein>
    <submittedName>
        <fullName evidence="1">Unplaced genomic scaffold SPHSTscaffold_282, whole genome shotgun sequence</fullName>
    </submittedName>
</protein>